<reference evidence="1 2" key="1">
    <citation type="journal article" date="2021" name="Hortic Res">
        <title>High-quality reference genome and annotation aids understanding of berry development for evergreen blueberry (Vaccinium darrowii).</title>
        <authorList>
            <person name="Yu J."/>
            <person name="Hulse-Kemp A.M."/>
            <person name="Babiker E."/>
            <person name="Staton M."/>
        </authorList>
    </citation>
    <scope>NUCLEOTIDE SEQUENCE [LARGE SCALE GENOMIC DNA]</scope>
    <source>
        <strain evidence="2">cv. NJ 8807/NJ 8810</strain>
        <tissue evidence="1">Young leaf</tissue>
    </source>
</reference>
<sequence>MRCNVVGHVVEHCPTAPKVVTEIVSSPGMAKFGSSGILVRSMSVAPKVVTEIVSSPGMAKFGSSGILVSEVVSPSSLVAKGVKGLVVSDLDVLAPPFRRIKVMLTYEAWFMNFFMVSERLDASHMILWTRGNTITFDEVITMLYAEDLQLSQESVTEPNVASVLVATHGNTATQKMMSGAMHGFPVTQPYQNSGAMHGFQSVTPAGLGNHGSGSIIGQRQGISQFGIAPQAHFTGAYQLPYIIPGTSEVSSGAPMSTQSVSSGGLSQQNSVPSYGGMASQPWYFDSGATHHITNSLQNLNIAQPVAYGEGIMVGNGTQIPVTHTGKAGSVSGNVPLTCISAPSSVLEPNTSSTISAHLSPVSHSTSPIVHQHPEVVSFLSNDHSPSHLSSDAPTQCDSVSPAPVLNSHPMLTRAKHGIRKPNPLFALSVVSSSDSLLDKEPNHFTSAIKFDGANPDLGLQFCGLLDKPRSRPAILWAAGLQEQAPGQLFSIK</sequence>
<proteinExistence type="predicted"/>
<dbReference type="EMBL" id="CM037162">
    <property type="protein sequence ID" value="KAH7862463.1"/>
    <property type="molecule type" value="Genomic_DNA"/>
</dbReference>
<organism evidence="1 2">
    <name type="scientific">Vaccinium darrowii</name>
    <dbReference type="NCBI Taxonomy" id="229202"/>
    <lineage>
        <taxon>Eukaryota</taxon>
        <taxon>Viridiplantae</taxon>
        <taxon>Streptophyta</taxon>
        <taxon>Embryophyta</taxon>
        <taxon>Tracheophyta</taxon>
        <taxon>Spermatophyta</taxon>
        <taxon>Magnoliopsida</taxon>
        <taxon>eudicotyledons</taxon>
        <taxon>Gunneridae</taxon>
        <taxon>Pentapetalae</taxon>
        <taxon>asterids</taxon>
        <taxon>Ericales</taxon>
        <taxon>Ericaceae</taxon>
        <taxon>Vaccinioideae</taxon>
        <taxon>Vaccinieae</taxon>
        <taxon>Vaccinium</taxon>
    </lineage>
</organism>
<name>A0ACB7Z945_9ERIC</name>
<gene>
    <name evidence="1" type="ORF">Vadar_005129</name>
</gene>
<evidence type="ECO:0000313" key="2">
    <source>
        <dbReference type="Proteomes" id="UP000828048"/>
    </source>
</evidence>
<accession>A0ACB7Z945</accession>
<dbReference type="Proteomes" id="UP000828048">
    <property type="component" value="Chromosome 12"/>
</dbReference>
<evidence type="ECO:0000313" key="1">
    <source>
        <dbReference type="EMBL" id="KAH7862463.1"/>
    </source>
</evidence>
<protein>
    <submittedName>
        <fullName evidence="1">Uncharacterized protein</fullName>
    </submittedName>
</protein>
<keyword evidence="2" id="KW-1185">Reference proteome</keyword>
<comment type="caution">
    <text evidence="1">The sequence shown here is derived from an EMBL/GenBank/DDBJ whole genome shotgun (WGS) entry which is preliminary data.</text>
</comment>